<protein>
    <recommendedName>
        <fullName evidence="4">DUF3180 domain-containing protein</fullName>
    </recommendedName>
</protein>
<sequence length="153" mass="16128">MHFTRPRELVIAAVIGLALTYLLFEIAYASIPRLPTMAGVTLLVLAIVETLLGFTLRDRIRSGKVLGGISFARAVALAKASSLLGALMLGAWLAALGYLVPRADRITAASDDLPAAAVGAGCAAALVAAALWLEYCCRTPEPRDRDRPPRVTG</sequence>
<evidence type="ECO:0000313" key="3">
    <source>
        <dbReference type="Proteomes" id="UP000243799"/>
    </source>
</evidence>
<dbReference type="RefSeq" id="WP_091672011.1">
    <property type="nucleotide sequence ID" value="NZ_FOKG01000004.1"/>
</dbReference>
<proteinExistence type="predicted"/>
<dbReference type="EMBL" id="FOKG01000004">
    <property type="protein sequence ID" value="SFB08863.1"/>
    <property type="molecule type" value="Genomic_DNA"/>
</dbReference>
<evidence type="ECO:0000313" key="2">
    <source>
        <dbReference type="EMBL" id="SFB08863.1"/>
    </source>
</evidence>
<dbReference type="Proteomes" id="UP000243799">
    <property type="component" value="Unassembled WGS sequence"/>
</dbReference>
<feature type="transmembrane region" description="Helical" evidence="1">
    <location>
        <begin position="9"/>
        <end position="31"/>
    </location>
</feature>
<dbReference type="InterPro" id="IPR021517">
    <property type="entry name" value="DUF3180"/>
</dbReference>
<dbReference type="AlphaFoldDB" id="A0A1I0Y9L3"/>
<dbReference type="STRING" id="490629.SAMN05216266_104267"/>
<reference evidence="3" key="1">
    <citation type="submission" date="2016-10" db="EMBL/GenBank/DDBJ databases">
        <authorList>
            <person name="Varghese N."/>
            <person name="Submissions S."/>
        </authorList>
    </citation>
    <scope>NUCLEOTIDE SEQUENCE [LARGE SCALE GENOMIC DNA]</scope>
    <source>
        <strain evidence="3">CGMCC 4.3568</strain>
    </source>
</reference>
<keyword evidence="1" id="KW-0812">Transmembrane</keyword>
<feature type="transmembrane region" description="Helical" evidence="1">
    <location>
        <begin position="77"/>
        <end position="101"/>
    </location>
</feature>
<accession>A0A1I0Y9L3</accession>
<feature type="transmembrane region" description="Helical" evidence="1">
    <location>
        <begin position="113"/>
        <end position="133"/>
    </location>
</feature>
<evidence type="ECO:0008006" key="4">
    <source>
        <dbReference type="Google" id="ProtNLM"/>
    </source>
</evidence>
<evidence type="ECO:0000256" key="1">
    <source>
        <dbReference type="SAM" id="Phobius"/>
    </source>
</evidence>
<keyword evidence="3" id="KW-1185">Reference proteome</keyword>
<gene>
    <name evidence="2" type="ORF">SAMN05216266_104267</name>
</gene>
<organism evidence="2 3">
    <name type="scientific">Amycolatopsis marina</name>
    <dbReference type="NCBI Taxonomy" id="490629"/>
    <lineage>
        <taxon>Bacteria</taxon>
        <taxon>Bacillati</taxon>
        <taxon>Actinomycetota</taxon>
        <taxon>Actinomycetes</taxon>
        <taxon>Pseudonocardiales</taxon>
        <taxon>Pseudonocardiaceae</taxon>
        <taxon>Amycolatopsis</taxon>
    </lineage>
</organism>
<feature type="transmembrane region" description="Helical" evidence="1">
    <location>
        <begin position="37"/>
        <end position="56"/>
    </location>
</feature>
<dbReference type="Pfam" id="PF11377">
    <property type="entry name" value="DUF3180"/>
    <property type="match status" value="1"/>
</dbReference>
<keyword evidence="1" id="KW-0472">Membrane</keyword>
<keyword evidence="1" id="KW-1133">Transmembrane helix</keyword>
<dbReference type="OrthoDB" id="3825558at2"/>
<name>A0A1I0Y9L3_9PSEU</name>